<keyword evidence="2" id="KW-0812">Transmembrane</keyword>
<organism evidence="3 4">
    <name type="scientific">Corynebacterium riegelii</name>
    <dbReference type="NCBI Taxonomy" id="156976"/>
    <lineage>
        <taxon>Bacteria</taxon>
        <taxon>Bacillati</taxon>
        <taxon>Actinomycetota</taxon>
        <taxon>Actinomycetes</taxon>
        <taxon>Mycobacteriales</taxon>
        <taxon>Corynebacteriaceae</taxon>
        <taxon>Corynebacterium</taxon>
    </lineage>
</organism>
<evidence type="ECO:0000313" key="4">
    <source>
        <dbReference type="Proteomes" id="UP000060016"/>
    </source>
</evidence>
<evidence type="ECO:0000256" key="2">
    <source>
        <dbReference type="SAM" id="Phobius"/>
    </source>
</evidence>
<dbReference type="RefSeq" id="WP_052205107.1">
    <property type="nucleotide sequence ID" value="NZ_CP012342.1"/>
</dbReference>
<dbReference type="STRING" id="156976.AK829_06385"/>
<keyword evidence="4" id="KW-1185">Reference proteome</keyword>
<feature type="transmembrane region" description="Helical" evidence="2">
    <location>
        <begin position="6"/>
        <end position="25"/>
    </location>
</feature>
<proteinExistence type="predicted"/>
<dbReference type="PATRIC" id="fig|156976.3.peg.1269"/>
<dbReference type="Proteomes" id="UP000060016">
    <property type="component" value="Chromosome"/>
</dbReference>
<evidence type="ECO:0000313" key="3">
    <source>
        <dbReference type="EMBL" id="AKV58857.1"/>
    </source>
</evidence>
<dbReference type="AlphaFoldDB" id="A0A0K1RBP7"/>
<dbReference type="EMBL" id="CP012342">
    <property type="protein sequence ID" value="AKV58857.1"/>
    <property type="molecule type" value="Genomic_DNA"/>
</dbReference>
<sequence>MEQFWESLALVLAAVIPAYLGFLTAREKPKADVRGKDTVDNAQRQMQDLLKTLLDRVAKLEEAQEALEVKYNFSLAALRQVRQRYPALQLDVHESVEADL</sequence>
<evidence type="ECO:0000256" key="1">
    <source>
        <dbReference type="SAM" id="Coils"/>
    </source>
</evidence>
<feature type="coiled-coil region" evidence="1">
    <location>
        <begin position="43"/>
        <end position="70"/>
    </location>
</feature>
<reference evidence="3 4" key="1">
    <citation type="submission" date="2015-08" db="EMBL/GenBank/DDBJ databases">
        <authorList>
            <person name="Babu N.S."/>
            <person name="Beckwith C.J."/>
            <person name="Beseler K.G."/>
            <person name="Brison A."/>
            <person name="Carone J.V."/>
            <person name="Caskin T.P."/>
            <person name="Diamond M."/>
            <person name="Durham M.E."/>
            <person name="Foxe J.M."/>
            <person name="Go M."/>
            <person name="Henderson B.A."/>
            <person name="Jones I.B."/>
            <person name="McGettigan J.A."/>
            <person name="Micheletti S.J."/>
            <person name="Nasrallah M.E."/>
            <person name="Ortiz D."/>
            <person name="Piller C.R."/>
            <person name="Privatt S.R."/>
            <person name="Schneider S.L."/>
            <person name="Sharp S."/>
            <person name="Smith T.C."/>
            <person name="Stanton J.D."/>
            <person name="Ullery H.E."/>
            <person name="Wilson R.J."/>
            <person name="Serrano M.G."/>
            <person name="Buck G."/>
            <person name="Lee V."/>
            <person name="Wang Y."/>
            <person name="Carvalho R."/>
            <person name="Voegtly L."/>
            <person name="Shi R."/>
            <person name="Duckworth R."/>
            <person name="Johnson A."/>
            <person name="Loviza R."/>
            <person name="Walstead R."/>
            <person name="Shah Z."/>
            <person name="Kiflezghi M."/>
            <person name="Wade K."/>
            <person name="Ball S.L."/>
            <person name="Bradley K.W."/>
            <person name="Asai D.J."/>
            <person name="Bowman C.A."/>
            <person name="Russell D.A."/>
            <person name="Pope W.H."/>
            <person name="Jacobs-Sera D."/>
            <person name="Hendrix R.W."/>
            <person name="Hatfull G.F."/>
        </authorList>
    </citation>
    <scope>NUCLEOTIDE SEQUENCE [LARGE SCALE GENOMIC DNA]</scope>
    <source>
        <strain evidence="3 4">PUDD_83A45</strain>
    </source>
</reference>
<dbReference type="KEGG" id="crie:AK829_06385"/>
<name>A0A0K1RBP7_9CORY</name>
<gene>
    <name evidence="3" type="ORF">AK829_06385</name>
</gene>
<accession>A0A0K1RBP7</accession>
<protein>
    <submittedName>
        <fullName evidence="3">Uncharacterized protein</fullName>
    </submittedName>
</protein>
<keyword evidence="2" id="KW-0472">Membrane</keyword>
<keyword evidence="1" id="KW-0175">Coiled coil</keyword>
<keyword evidence="2" id="KW-1133">Transmembrane helix</keyword>